<protein>
    <submittedName>
        <fullName evidence="3">DUF659 domain-containing protein/Dimer_Tnp_hAT domain-containing protein</fullName>
    </submittedName>
</protein>
<evidence type="ECO:0000259" key="1">
    <source>
        <dbReference type="Pfam" id="PF04937"/>
    </source>
</evidence>
<comment type="caution">
    <text evidence="3">The sequence shown here is derived from an EMBL/GenBank/DDBJ whole genome shotgun (WGS) entry which is preliminary data.</text>
</comment>
<dbReference type="PANTHER" id="PTHR32166">
    <property type="entry name" value="OSJNBA0013A04.12 PROTEIN"/>
    <property type="match status" value="1"/>
</dbReference>
<dbReference type="STRING" id="3775.A0A1Q3CK81"/>
<evidence type="ECO:0000259" key="2">
    <source>
        <dbReference type="Pfam" id="PF05699"/>
    </source>
</evidence>
<dbReference type="SUPFAM" id="SSF53098">
    <property type="entry name" value="Ribonuclease H-like"/>
    <property type="match status" value="1"/>
</dbReference>
<accession>A0A1Q3CK81</accession>
<dbReference type="InParanoid" id="A0A1Q3CK81"/>
<reference evidence="4" key="1">
    <citation type="submission" date="2016-04" db="EMBL/GenBank/DDBJ databases">
        <title>Cephalotus genome sequencing.</title>
        <authorList>
            <person name="Fukushima K."/>
            <person name="Hasebe M."/>
            <person name="Fang X."/>
        </authorList>
    </citation>
    <scope>NUCLEOTIDE SEQUENCE [LARGE SCALE GENOMIC DNA]</scope>
    <source>
        <strain evidence="4">cv. St1</strain>
    </source>
</reference>
<feature type="domain" description="DUF659" evidence="1">
    <location>
        <begin position="60"/>
        <end position="216"/>
    </location>
</feature>
<dbReference type="OrthoDB" id="1937290at2759"/>
<gene>
    <name evidence="3" type="ORF">CFOL_v3_24109</name>
</gene>
<feature type="non-terminal residue" evidence="3">
    <location>
        <position position="503"/>
    </location>
</feature>
<proteinExistence type="predicted"/>
<organism evidence="3 4">
    <name type="scientific">Cephalotus follicularis</name>
    <name type="common">Albany pitcher plant</name>
    <dbReference type="NCBI Taxonomy" id="3775"/>
    <lineage>
        <taxon>Eukaryota</taxon>
        <taxon>Viridiplantae</taxon>
        <taxon>Streptophyta</taxon>
        <taxon>Embryophyta</taxon>
        <taxon>Tracheophyta</taxon>
        <taxon>Spermatophyta</taxon>
        <taxon>Magnoliopsida</taxon>
        <taxon>eudicotyledons</taxon>
        <taxon>Gunneridae</taxon>
        <taxon>Pentapetalae</taxon>
        <taxon>rosids</taxon>
        <taxon>fabids</taxon>
        <taxon>Oxalidales</taxon>
        <taxon>Cephalotaceae</taxon>
        <taxon>Cephalotus</taxon>
    </lineage>
</organism>
<dbReference type="EMBL" id="BDDD01002224">
    <property type="protein sequence ID" value="GAV80649.1"/>
    <property type="molecule type" value="Genomic_DNA"/>
</dbReference>
<evidence type="ECO:0000313" key="4">
    <source>
        <dbReference type="Proteomes" id="UP000187406"/>
    </source>
</evidence>
<dbReference type="PANTHER" id="PTHR32166:SF81">
    <property type="entry name" value="OS06G0658400 PROTEIN"/>
    <property type="match status" value="1"/>
</dbReference>
<feature type="domain" description="HAT C-terminal dimerisation" evidence="2">
    <location>
        <begin position="451"/>
        <end position="501"/>
    </location>
</feature>
<keyword evidence="4" id="KW-1185">Reference proteome</keyword>
<evidence type="ECO:0000313" key="3">
    <source>
        <dbReference type="EMBL" id="GAV80649.1"/>
    </source>
</evidence>
<sequence>GLGNTAIVKAFNLKIRDQLHAEIARMFYSAGLPFHLARNPYYVSSYTFSANQSISGYIPPGYNLLRTTLLQNERENIEILLHSIKLSWHEKGLSIVSDGWTDAQRRPLINFMGVVEGAPMFLRAVNCEGEYKDKWFICDLISKSILEVGPYNVVQVVIDNAPVCKAAGFLIETQYPHIFWTPCVVHTLNLALKNICADKHTEANEVVSEECNWISTIHGDVMFIKNFIMNHSIRLAMFNEFIHLKMLSIAETRFASVIVMLKRFKLVKHGLQEMVISEKWSCYREDDPEKAQFVKETVLNDLWWDKIEHLISFTNPIYEMLRLCDMDMPMLHLVYDMWDSMKKILKRQYIGMKGSEMMSSLVFILWWNKSNTPLHCLAHSLNPRYYSLSCLNEASNRQPLHQDNEISKERKNCLKRIFPNNEEFRAVQVEYAKFSGCGIFTDSDSMIDRGKIDPKHWWLLYGSSTTLLQKLALKLLGQPFSSSCAERNWSTYSFVHSIKRNNM</sequence>
<dbReference type="AlphaFoldDB" id="A0A1Q3CK81"/>
<dbReference type="Proteomes" id="UP000187406">
    <property type="component" value="Unassembled WGS sequence"/>
</dbReference>
<dbReference type="InterPro" id="IPR007021">
    <property type="entry name" value="DUF659"/>
</dbReference>
<dbReference type="Pfam" id="PF05699">
    <property type="entry name" value="Dimer_Tnp_hAT"/>
    <property type="match status" value="1"/>
</dbReference>
<dbReference type="GO" id="GO:0046983">
    <property type="term" value="F:protein dimerization activity"/>
    <property type="evidence" value="ECO:0007669"/>
    <property type="project" value="InterPro"/>
</dbReference>
<feature type="non-terminal residue" evidence="3">
    <location>
        <position position="1"/>
    </location>
</feature>
<dbReference type="Pfam" id="PF04937">
    <property type="entry name" value="DUF659"/>
    <property type="match status" value="1"/>
</dbReference>
<name>A0A1Q3CK81_CEPFO</name>
<dbReference type="InterPro" id="IPR012337">
    <property type="entry name" value="RNaseH-like_sf"/>
</dbReference>
<dbReference type="InterPro" id="IPR008906">
    <property type="entry name" value="HATC_C_dom"/>
</dbReference>